<evidence type="ECO:0000313" key="1">
    <source>
        <dbReference type="EMBL" id="OMD31568.1"/>
    </source>
</evidence>
<name>A0A1R0X9N8_9BACL</name>
<sequence length="77" mass="8838">MLGIVVILIVVAIIAAIEVPLMWRKKLIKEMWIFSFLLLLGTFFSLINALHISFSNPLGWMIFIYKPVSDMVNAWLS</sequence>
<dbReference type="KEGG" id="pod:PODO_01275"/>
<dbReference type="Proteomes" id="UP000187465">
    <property type="component" value="Unassembled WGS sequence"/>
</dbReference>
<gene>
    <name evidence="1" type="ORF">BJP51_18745</name>
</gene>
<organism evidence="1 2">
    <name type="scientific">Paenibacillus odorifer</name>
    <dbReference type="NCBI Taxonomy" id="189426"/>
    <lineage>
        <taxon>Bacteria</taxon>
        <taxon>Bacillati</taxon>
        <taxon>Bacillota</taxon>
        <taxon>Bacilli</taxon>
        <taxon>Bacillales</taxon>
        <taxon>Paenibacillaceae</taxon>
        <taxon>Paenibacillus</taxon>
    </lineage>
</organism>
<dbReference type="AlphaFoldDB" id="A0A1R0X9N8"/>
<comment type="caution">
    <text evidence="1">The sequence shown here is derived from an EMBL/GenBank/DDBJ whole genome shotgun (WGS) entry which is preliminary data.</text>
</comment>
<dbReference type="EMBL" id="MKQP01000021">
    <property type="protein sequence ID" value="OMD31568.1"/>
    <property type="molecule type" value="Genomic_DNA"/>
</dbReference>
<protein>
    <submittedName>
        <fullName evidence="1">Uncharacterized protein</fullName>
    </submittedName>
</protein>
<accession>A0A1R0X9N8</accession>
<reference evidence="1 2" key="1">
    <citation type="submission" date="2016-10" db="EMBL/GenBank/DDBJ databases">
        <title>Paenibacillus species isolates.</title>
        <authorList>
            <person name="Beno S.M."/>
        </authorList>
    </citation>
    <scope>NUCLEOTIDE SEQUENCE [LARGE SCALE GENOMIC DNA]</scope>
    <source>
        <strain evidence="1 2">FSL H7-0604</strain>
    </source>
</reference>
<evidence type="ECO:0000313" key="2">
    <source>
        <dbReference type="Proteomes" id="UP000187465"/>
    </source>
</evidence>
<proteinExistence type="predicted"/>